<dbReference type="SUPFAM" id="SSF53850">
    <property type="entry name" value="Periplasmic binding protein-like II"/>
    <property type="match status" value="1"/>
</dbReference>
<dbReference type="Pfam" id="PF00496">
    <property type="entry name" value="SBP_bac_5"/>
    <property type="match status" value="1"/>
</dbReference>
<evidence type="ECO:0000313" key="5">
    <source>
        <dbReference type="Proteomes" id="UP000634529"/>
    </source>
</evidence>
<feature type="domain" description="Solute-binding protein family 5" evidence="3">
    <location>
        <begin position="128"/>
        <end position="505"/>
    </location>
</feature>
<dbReference type="InterPro" id="IPR039424">
    <property type="entry name" value="SBP_5"/>
</dbReference>
<feature type="region of interest" description="Disordered" evidence="1">
    <location>
        <begin position="26"/>
        <end position="74"/>
    </location>
</feature>
<dbReference type="PANTHER" id="PTHR30290">
    <property type="entry name" value="PERIPLASMIC BINDING COMPONENT OF ABC TRANSPORTER"/>
    <property type="match status" value="1"/>
</dbReference>
<evidence type="ECO:0000259" key="3">
    <source>
        <dbReference type="Pfam" id="PF00496"/>
    </source>
</evidence>
<proteinExistence type="predicted"/>
<dbReference type="InterPro" id="IPR030678">
    <property type="entry name" value="Peptide/Ni-bd"/>
</dbReference>
<accession>A0ABR9AXS5</accession>
<gene>
    <name evidence="4" type="ORF">IFO66_11555</name>
</gene>
<keyword evidence="2" id="KW-0732">Signal</keyword>
<dbReference type="PROSITE" id="PS51257">
    <property type="entry name" value="PROKAR_LIPOPROTEIN"/>
    <property type="match status" value="1"/>
</dbReference>
<dbReference type="Gene3D" id="3.90.76.10">
    <property type="entry name" value="Dipeptide-binding Protein, Domain 1"/>
    <property type="match status" value="1"/>
</dbReference>
<evidence type="ECO:0000313" key="4">
    <source>
        <dbReference type="EMBL" id="MBD8498939.1"/>
    </source>
</evidence>
<evidence type="ECO:0000256" key="1">
    <source>
        <dbReference type="SAM" id="MobiDB-lite"/>
    </source>
</evidence>
<sequence>MKKKLLILLSAVMAFSLILSACGGGDTAKPADPGTKVETPAEGENAGGTPAEGELVTEGTIKATDPSKSPANATARKDTVIVGMPAPSGVFHPQYAEIAYDAYVAETLFASILQVQKDGTYAPSLGNYKVSEDKKTLTFTLEDAKFSDGKPVTAEDVAFTFTLYYDKSYDGPTDAYAYAPIVGAKDYKEGKAQSISGIKVIDPKTLEVTLETPSVLSLDVFGTAGIIPKHVYGAAYKPGDLSKMKDTFTTPVGAGPYKLEKWVAGQEVVFKANEHYFKGAPKVPNLIYKVTTEETNMQLVQTGDTDGEVNISASLDNVEAIKALEFADLTLNPTNGYGYIGLNHKDERFKDKKVRQALVYGLQRQEIVDGVYQGLADVVNVPQSKVSWAYTDEVNKYDYDLEKAKALLDEAGWKEGADGIREKDGKKFKITFTASTPNAVNEVLIPIAKENYAKLGIEFVPDQMDFNALQDKVKKGDFEMVFLAVGLTPNPQTAQGTFRTGGNQNDYFFSNARVDELFKLANEEYDLDKRKAYYKEIYQIANEEVAHIYLYQRRDTLTANARVKGFDVSPYKRFTFDTPVIEIQ</sequence>
<dbReference type="Gene3D" id="3.40.190.10">
    <property type="entry name" value="Periplasmic binding protein-like II"/>
    <property type="match status" value="1"/>
</dbReference>
<evidence type="ECO:0000256" key="2">
    <source>
        <dbReference type="SAM" id="SignalP"/>
    </source>
</evidence>
<dbReference type="InterPro" id="IPR000914">
    <property type="entry name" value="SBP_5_dom"/>
</dbReference>
<reference evidence="4 5" key="1">
    <citation type="submission" date="2020-09" db="EMBL/GenBank/DDBJ databases">
        <title>Paenibacillus sp. CAU 1523 isolated from sand of Haeundae Beach.</title>
        <authorList>
            <person name="Kim W."/>
        </authorList>
    </citation>
    <scope>NUCLEOTIDE SEQUENCE [LARGE SCALE GENOMIC DNA]</scope>
    <source>
        <strain evidence="4 5">CAU 1523</strain>
    </source>
</reference>
<dbReference type="Gene3D" id="3.10.105.10">
    <property type="entry name" value="Dipeptide-binding Protein, Domain 3"/>
    <property type="match status" value="1"/>
</dbReference>
<dbReference type="EMBL" id="JACYTN010000007">
    <property type="protein sequence ID" value="MBD8498939.1"/>
    <property type="molecule type" value="Genomic_DNA"/>
</dbReference>
<dbReference type="Proteomes" id="UP000634529">
    <property type="component" value="Unassembled WGS sequence"/>
</dbReference>
<comment type="caution">
    <text evidence="4">The sequence shown here is derived from an EMBL/GenBank/DDBJ whole genome shotgun (WGS) entry which is preliminary data.</text>
</comment>
<dbReference type="RefSeq" id="WP_192025297.1">
    <property type="nucleotide sequence ID" value="NZ_JACYTN010000007.1"/>
</dbReference>
<name>A0ABR9AXS5_9BACL</name>
<dbReference type="PANTHER" id="PTHR30290:SF81">
    <property type="entry name" value="OLIGOPEPTIDE-BINDING PROTEIN OPPA"/>
    <property type="match status" value="1"/>
</dbReference>
<feature type="chain" id="PRO_5046388353" evidence="2">
    <location>
        <begin position="22"/>
        <end position="584"/>
    </location>
</feature>
<dbReference type="PIRSF" id="PIRSF002741">
    <property type="entry name" value="MppA"/>
    <property type="match status" value="1"/>
</dbReference>
<feature type="signal peptide" evidence="2">
    <location>
        <begin position="1"/>
        <end position="21"/>
    </location>
</feature>
<keyword evidence="5" id="KW-1185">Reference proteome</keyword>
<organism evidence="4 5">
    <name type="scientific">Paenibacillus arenosi</name>
    <dbReference type="NCBI Taxonomy" id="2774142"/>
    <lineage>
        <taxon>Bacteria</taxon>
        <taxon>Bacillati</taxon>
        <taxon>Bacillota</taxon>
        <taxon>Bacilli</taxon>
        <taxon>Bacillales</taxon>
        <taxon>Paenibacillaceae</taxon>
        <taxon>Paenibacillus</taxon>
    </lineage>
</organism>
<protein>
    <submittedName>
        <fullName evidence="4">ABC transporter substrate-binding protein</fullName>
    </submittedName>
</protein>